<feature type="compositionally biased region" description="Polar residues" evidence="2">
    <location>
        <begin position="816"/>
        <end position="830"/>
    </location>
</feature>
<feature type="compositionally biased region" description="Basic residues" evidence="2">
    <location>
        <begin position="773"/>
        <end position="785"/>
    </location>
</feature>
<dbReference type="SUPFAM" id="SSF47923">
    <property type="entry name" value="Ypt/Rab-GAP domain of gyp1p"/>
    <property type="match status" value="2"/>
</dbReference>
<evidence type="ECO:0008006" key="8">
    <source>
        <dbReference type="Google" id="ProtNLM"/>
    </source>
</evidence>
<dbReference type="InterPro" id="IPR000195">
    <property type="entry name" value="Rab-GAP-TBC_dom"/>
</dbReference>
<dbReference type="GeneID" id="36403497"/>
<dbReference type="GO" id="GO:0005096">
    <property type="term" value="F:GTPase activator activity"/>
    <property type="evidence" value="ECO:0007669"/>
    <property type="project" value="TreeGrafter"/>
</dbReference>
<feature type="domain" description="HIT-type" evidence="5">
    <location>
        <begin position="1312"/>
        <end position="1344"/>
    </location>
</feature>
<feature type="region of interest" description="Disordered" evidence="2">
    <location>
        <begin position="698"/>
        <end position="724"/>
    </location>
</feature>
<dbReference type="Gene3D" id="1.10.418.10">
    <property type="entry name" value="Calponin-like domain"/>
    <property type="match status" value="1"/>
</dbReference>
<dbReference type="InterPro" id="IPR001715">
    <property type="entry name" value="CH_dom"/>
</dbReference>
<feature type="domain" description="Calponin-homology (CH)" evidence="3">
    <location>
        <begin position="78"/>
        <end position="186"/>
    </location>
</feature>
<dbReference type="OMA" id="MINAPDW"/>
<keyword evidence="7" id="KW-1185">Reference proteome</keyword>
<dbReference type="OrthoDB" id="294251at2759"/>
<evidence type="ECO:0000259" key="4">
    <source>
        <dbReference type="PROSITE" id="PS50086"/>
    </source>
</evidence>
<name>A0A0N7L4D4_PLAHL</name>
<dbReference type="PROSITE" id="PS50021">
    <property type="entry name" value="CH"/>
    <property type="match status" value="1"/>
</dbReference>
<dbReference type="EMBL" id="CCYD01000321">
    <property type="protein sequence ID" value="CEG38363.1"/>
    <property type="molecule type" value="Genomic_DNA"/>
</dbReference>
<dbReference type="PROSITE" id="PS50086">
    <property type="entry name" value="TBC_RABGAP"/>
    <property type="match status" value="1"/>
</dbReference>
<accession>A0A0N7L4D4</accession>
<evidence type="ECO:0000313" key="7">
    <source>
        <dbReference type="Proteomes" id="UP000054928"/>
    </source>
</evidence>
<evidence type="ECO:0000259" key="3">
    <source>
        <dbReference type="PROSITE" id="PS50021"/>
    </source>
</evidence>
<dbReference type="Gene3D" id="1.10.472.80">
    <property type="entry name" value="Ypt/Rab-GAP domain of gyp1p, domain 3"/>
    <property type="match status" value="1"/>
</dbReference>
<evidence type="ECO:0000313" key="6">
    <source>
        <dbReference type="EMBL" id="CEG38363.1"/>
    </source>
</evidence>
<dbReference type="FunFam" id="1.10.8.270:FF:000016">
    <property type="entry name" value="TBC1 domain family member 2A"/>
    <property type="match status" value="1"/>
</dbReference>
<dbReference type="GO" id="GO:0008270">
    <property type="term" value="F:zinc ion binding"/>
    <property type="evidence" value="ECO:0007669"/>
    <property type="project" value="UniProtKB-UniRule"/>
</dbReference>
<dbReference type="SMART" id="SM00033">
    <property type="entry name" value="CH"/>
    <property type="match status" value="1"/>
</dbReference>
<dbReference type="Pfam" id="PF00307">
    <property type="entry name" value="CH"/>
    <property type="match status" value="1"/>
</dbReference>
<feature type="region of interest" description="Disordered" evidence="2">
    <location>
        <begin position="813"/>
        <end position="874"/>
    </location>
</feature>
<feature type="compositionally biased region" description="Polar residues" evidence="2">
    <location>
        <begin position="915"/>
        <end position="948"/>
    </location>
</feature>
<protein>
    <recommendedName>
        <fullName evidence="8">Rab-GAP TBC domain-containing protein</fullName>
    </recommendedName>
</protein>
<sequence>MSMLSSYLVLGIVDELGERKADRAGETRTSRVVPRSVAVHAQVPFLGVVSAARETSTSCRMELVEDEPATGKTLYDVNNDGEIVRRWIEMVLGDKLQGNLPTALYSGELLCDLVNKVYKALGMKSQINPMRSSGNDDSVRNNLREYLRACEVLGVARQYLFEPNDLIQLKDIDKVYSNILALQSVAISLSNRRSIDERSSTIIIPDWPLLSENGEFADEEIMETDDLDLISPQAVQMLQQSRWERLLSEYEYQQQRHEEQDRADDSLASEGLGPLAHGIWRTEERIRALIMRDDQDFGAVPEGLHGKLWMLASGALVEMRKQKGQYERLVSLELENTEAIRQIDVDVNRTIPEEDKELWTDEKLKMMRRILVAYSFHNPGLGYCQGLNYIVARSLQYLSEEESFYLLIAIIRLVPDDYYTTMLGLAVDQHVFADLVRLQCPDITEHLAELGGSGMELSLACTEWFLTLFASPCAKEVTFKIWDAIFLQGDEILFKVALALLQQEKTELLACKTYGDMLKRLNDLGRGEIDALALMRVSKNQECVVRGRIEDFRAHHRLQLASDIVASTVNTDDSRSSTTGRRSSETRSEPRMRIFGRKKQGIFRHMDKIPPRLARTFGRTLTEEYIEAIRHEHPNFAQYYDGGPPQVKEEYWGSASCSPRRRASGGRRECIDGFAVSSIKENEADHAIGEPRLISRRATSNTFEDRGVEQTRDRRSKSSGVMHDGKIHNKSAMAALSSRQENVREEDFHLIGKTPMAWIQRLEEWHKDLKSQKEKKKAEKRLRRNQRLDHVIPGSKSGQLDVNTTWLSDAIDASTRPANQTQDNEGFTNSYRRRSNDFQRSSTENIALLEEPSLSRSYSDPFRSPPSVEGARLVKQSSDTIYRDADQVSTLPHESLKGDIDEIARTLNLEEVRKVSQSRSGRASRGLSDQSTLSRSTNSYVNTASFNLDLQEETSNETSLNRSLDEKDAKEELQGVSPTLAQLTKPLAHECLYSPVNCQLSSMDLLTEGAGTCSLPQMQRIESHLDDDSLALYKHPHKPRLDCSQTMRERAQVLQYMHRKASDASSIAGSIPRSPARLSESSSDSSRFADYTKSMPFRKSSFSFFDKLSSDLENSAHGLDSLVDESEFKTDSIGRESMSSVATERGDWFDGNMGKAYDGKKRWNETILATTARDSATGGRHAATKKRLSGRTHKLSVAMRHVDDETRNEVRSARLDALEADNFGEDIEDGVGTQDGDETYIDEEERDVKFISGGRETSRKSRRTVIPGKKKWKVKSLAQLVFEELGNGENAEKPNYLTVAAGPSTFPARKFCCVCGFFANYSCRRCGSKYCSVGCENHHKESGCMKFGL</sequence>
<feature type="region of interest" description="Disordered" evidence="2">
    <location>
        <begin position="569"/>
        <end position="590"/>
    </location>
</feature>
<feature type="region of interest" description="Disordered" evidence="2">
    <location>
        <begin position="1064"/>
        <end position="1087"/>
    </location>
</feature>
<feature type="compositionally biased region" description="Low complexity" evidence="2">
    <location>
        <begin position="1073"/>
        <end position="1086"/>
    </location>
</feature>
<dbReference type="SUPFAM" id="SSF47576">
    <property type="entry name" value="Calponin-homology domain, CH-domain"/>
    <property type="match status" value="1"/>
</dbReference>
<feature type="region of interest" description="Disordered" evidence="2">
    <location>
        <begin position="913"/>
        <end position="972"/>
    </location>
</feature>
<evidence type="ECO:0000256" key="2">
    <source>
        <dbReference type="SAM" id="MobiDB-lite"/>
    </source>
</evidence>
<keyword evidence="1" id="KW-0479">Metal-binding</keyword>
<feature type="region of interest" description="Disordered" evidence="2">
    <location>
        <begin position="769"/>
        <end position="799"/>
    </location>
</feature>
<evidence type="ECO:0000256" key="1">
    <source>
        <dbReference type="PROSITE-ProRule" id="PRU00453"/>
    </source>
</evidence>
<dbReference type="Pfam" id="PF04438">
    <property type="entry name" value="zf-HIT"/>
    <property type="match status" value="1"/>
</dbReference>
<feature type="domain" description="Rab-GAP TBC" evidence="4">
    <location>
        <begin position="299"/>
        <end position="489"/>
    </location>
</feature>
<dbReference type="GO" id="GO:0031267">
    <property type="term" value="F:small GTPase binding"/>
    <property type="evidence" value="ECO:0007669"/>
    <property type="project" value="TreeGrafter"/>
</dbReference>
<dbReference type="Pfam" id="PF00566">
    <property type="entry name" value="RabGAP-TBC"/>
    <property type="match status" value="1"/>
</dbReference>
<dbReference type="Gene3D" id="1.10.8.270">
    <property type="entry name" value="putative rabgap domain of human tbc1 domain family member 14 like domains"/>
    <property type="match status" value="1"/>
</dbReference>
<keyword evidence="1" id="KW-0863">Zinc-finger</keyword>
<dbReference type="InterPro" id="IPR050302">
    <property type="entry name" value="Rab_GAP_TBC_domain"/>
</dbReference>
<dbReference type="CDD" id="cd00014">
    <property type="entry name" value="CH_SF"/>
    <property type="match status" value="1"/>
</dbReference>
<dbReference type="RefSeq" id="XP_024574732.1">
    <property type="nucleotide sequence ID" value="XM_024723790.1"/>
</dbReference>
<reference evidence="7" key="1">
    <citation type="submission" date="2014-09" db="EMBL/GenBank/DDBJ databases">
        <authorList>
            <person name="Sharma Rahul"/>
            <person name="Thines Marco"/>
        </authorList>
    </citation>
    <scope>NUCLEOTIDE SEQUENCE [LARGE SCALE GENOMIC DNA]</scope>
</reference>
<organism evidence="6 7">
    <name type="scientific">Plasmopara halstedii</name>
    <name type="common">Downy mildew of sunflower</name>
    <dbReference type="NCBI Taxonomy" id="4781"/>
    <lineage>
        <taxon>Eukaryota</taxon>
        <taxon>Sar</taxon>
        <taxon>Stramenopiles</taxon>
        <taxon>Oomycota</taxon>
        <taxon>Peronosporomycetes</taxon>
        <taxon>Peronosporales</taxon>
        <taxon>Peronosporaceae</taxon>
        <taxon>Plasmopara</taxon>
    </lineage>
</organism>
<dbReference type="CDD" id="cd21437">
    <property type="entry name" value="zf-HIT_ZNHIT1_like"/>
    <property type="match status" value="1"/>
</dbReference>
<dbReference type="PANTHER" id="PTHR47219:SF20">
    <property type="entry name" value="TBC1 DOMAIN FAMILY MEMBER 2B"/>
    <property type="match status" value="1"/>
</dbReference>
<dbReference type="InterPro" id="IPR007529">
    <property type="entry name" value="Znf_HIT"/>
</dbReference>
<feature type="compositionally biased region" description="Basic and acidic residues" evidence="2">
    <location>
        <begin position="703"/>
        <end position="713"/>
    </location>
</feature>
<dbReference type="PANTHER" id="PTHR47219">
    <property type="entry name" value="RAB GTPASE-ACTIVATING PROTEIN 1-LIKE"/>
    <property type="match status" value="1"/>
</dbReference>
<dbReference type="SMART" id="SM00164">
    <property type="entry name" value="TBC"/>
    <property type="match status" value="1"/>
</dbReference>
<dbReference type="STRING" id="4781.A0A0N7L4D4"/>
<dbReference type="InterPro" id="IPR035969">
    <property type="entry name" value="Rab-GAP_TBC_sf"/>
</dbReference>
<dbReference type="Proteomes" id="UP000054928">
    <property type="component" value="Unassembled WGS sequence"/>
</dbReference>
<proteinExistence type="predicted"/>
<keyword evidence="1" id="KW-0862">Zinc</keyword>
<feature type="compositionally biased region" description="Basic and acidic residues" evidence="2">
    <location>
        <begin position="963"/>
        <end position="972"/>
    </location>
</feature>
<evidence type="ECO:0000259" key="5">
    <source>
        <dbReference type="PROSITE" id="PS51083"/>
    </source>
</evidence>
<dbReference type="PROSITE" id="PS51083">
    <property type="entry name" value="ZF_HIT"/>
    <property type="match status" value="1"/>
</dbReference>
<dbReference type="InterPro" id="IPR036872">
    <property type="entry name" value="CH_dom_sf"/>
</dbReference>